<comment type="similarity">
    <text evidence="1">Belongs to the IF-3 family.</text>
</comment>
<dbReference type="SUPFAM" id="SSF55200">
    <property type="entry name" value="Translation initiation factor IF3, C-terminal domain"/>
    <property type="match status" value="1"/>
</dbReference>
<proteinExistence type="inferred from homology"/>
<dbReference type="SUPFAM" id="SSF54364">
    <property type="entry name" value="Translation initiation factor IF3, N-terminal domain"/>
    <property type="match status" value="1"/>
</dbReference>
<evidence type="ECO:0008006" key="9">
    <source>
        <dbReference type="Google" id="ProtNLM"/>
    </source>
</evidence>
<dbReference type="EMBL" id="BRYA01000235">
    <property type="protein sequence ID" value="GMI45044.1"/>
    <property type="molecule type" value="Genomic_DNA"/>
</dbReference>
<feature type="region of interest" description="Disordered" evidence="4">
    <location>
        <begin position="196"/>
        <end position="256"/>
    </location>
</feature>
<dbReference type="PANTHER" id="PTHR10938:SF0">
    <property type="entry name" value="TRANSLATION INITIATION FACTOR IF-3, MITOCHONDRIAL"/>
    <property type="match status" value="1"/>
</dbReference>
<dbReference type="AlphaFoldDB" id="A0A9W7GFV4"/>
<dbReference type="Pfam" id="PF00707">
    <property type="entry name" value="IF3_C"/>
    <property type="match status" value="1"/>
</dbReference>
<evidence type="ECO:0000259" key="5">
    <source>
        <dbReference type="Pfam" id="PF00707"/>
    </source>
</evidence>
<protein>
    <recommendedName>
        <fullName evidence="9">Translation initiation factor IF-3</fullName>
    </recommendedName>
</protein>
<keyword evidence="3" id="KW-0648">Protein biosynthesis</keyword>
<dbReference type="GO" id="GO:0005737">
    <property type="term" value="C:cytoplasm"/>
    <property type="evidence" value="ECO:0007669"/>
    <property type="project" value="UniProtKB-ARBA"/>
</dbReference>
<feature type="compositionally biased region" description="Basic and acidic residues" evidence="4">
    <location>
        <begin position="239"/>
        <end position="256"/>
    </location>
</feature>
<dbReference type="InterPro" id="IPR036788">
    <property type="entry name" value="T_IF-3_C_sf"/>
</dbReference>
<dbReference type="InterPro" id="IPR001288">
    <property type="entry name" value="Translation_initiation_fac_3"/>
</dbReference>
<sequence length="256" mass="29232">MRKGGGKPKGPFRTVEVRPTMNSEIKHPEVRVSIPPSTGVGKDEVLGVLPTASALKKAQEMKVDLILVSESGDIPVCKLVEYTKWRYMQEKKAKTLKKNSKSTEVKEIKMSYKIDVGDLKVRQKNCFKFLRAGNRVKLNVQFKGREQSHMDLGYDLLDRFMSAPELEEWGSMEGKPKKEGRGISVMVAVRQERIKREREEEKAKERKRKKEEKMRAETEGGGGGEEIKMVEEEEEEEIDVTKETGGEKDQVLNELF</sequence>
<evidence type="ECO:0000256" key="4">
    <source>
        <dbReference type="SAM" id="MobiDB-lite"/>
    </source>
</evidence>
<evidence type="ECO:0000313" key="7">
    <source>
        <dbReference type="EMBL" id="GMI45044.1"/>
    </source>
</evidence>
<dbReference type="OrthoDB" id="21573at2759"/>
<evidence type="ECO:0000256" key="1">
    <source>
        <dbReference type="ARBA" id="ARBA00005439"/>
    </source>
</evidence>
<dbReference type="PANTHER" id="PTHR10938">
    <property type="entry name" value="TRANSLATION INITIATION FACTOR IF-3"/>
    <property type="match status" value="1"/>
</dbReference>
<dbReference type="Gene3D" id="3.10.20.80">
    <property type="entry name" value="Translation initiation factor 3 (IF-3), N-terminal domain"/>
    <property type="match status" value="1"/>
</dbReference>
<dbReference type="GO" id="GO:0003743">
    <property type="term" value="F:translation initiation factor activity"/>
    <property type="evidence" value="ECO:0007669"/>
    <property type="project" value="UniProtKB-KW"/>
</dbReference>
<evidence type="ECO:0000259" key="6">
    <source>
        <dbReference type="Pfam" id="PF05198"/>
    </source>
</evidence>
<evidence type="ECO:0000313" key="8">
    <source>
        <dbReference type="Proteomes" id="UP001165065"/>
    </source>
</evidence>
<reference evidence="8" key="1">
    <citation type="journal article" date="2023" name="Commun. Biol.">
        <title>Genome analysis of Parmales, the sister group of diatoms, reveals the evolutionary specialization of diatoms from phago-mixotrophs to photoautotrophs.</title>
        <authorList>
            <person name="Ban H."/>
            <person name="Sato S."/>
            <person name="Yoshikawa S."/>
            <person name="Yamada K."/>
            <person name="Nakamura Y."/>
            <person name="Ichinomiya M."/>
            <person name="Sato N."/>
            <person name="Blanc-Mathieu R."/>
            <person name="Endo H."/>
            <person name="Kuwata A."/>
            <person name="Ogata H."/>
        </authorList>
    </citation>
    <scope>NUCLEOTIDE SEQUENCE [LARGE SCALE GENOMIC DNA]</scope>
</reference>
<feature type="domain" description="Translation initiation factor 3 C-terminal" evidence="5">
    <location>
        <begin position="103"/>
        <end position="188"/>
    </location>
</feature>
<dbReference type="GO" id="GO:0043022">
    <property type="term" value="F:ribosome binding"/>
    <property type="evidence" value="ECO:0007669"/>
    <property type="project" value="TreeGrafter"/>
</dbReference>
<name>A0A9W7GFV4_9STRA</name>
<organism evidence="7 8">
    <name type="scientific">Triparma columacea</name>
    <dbReference type="NCBI Taxonomy" id="722753"/>
    <lineage>
        <taxon>Eukaryota</taxon>
        <taxon>Sar</taxon>
        <taxon>Stramenopiles</taxon>
        <taxon>Ochrophyta</taxon>
        <taxon>Bolidophyceae</taxon>
        <taxon>Parmales</taxon>
        <taxon>Triparmaceae</taxon>
        <taxon>Triparma</taxon>
    </lineage>
</organism>
<dbReference type="Pfam" id="PF05198">
    <property type="entry name" value="IF3_N"/>
    <property type="match status" value="1"/>
</dbReference>
<feature type="region of interest" description="Disordered" evidence="4">
    <location>
        <begin position="1"/>
        <end position="22"/>
    </location>
</feature>
<gene>
    <name evidence="7" type="ORF">TrCOL_g3318</name>
</gene>
<feature type="domain" description="Translation initiation factor 3 N-terminal" evidence="6">
    <location>
        <begin position="21"/>
        <end position="94"/>
    </location>
</feature>
<dbReference type="InterPro" id="IPR036787">
    <property type="entry name" value="T_IF-3_N_sf"/>
</dbReference>
<dbReference type="NCBIfam" id="TIGR00168">
    <property type="entry name" value="infC"/>
    <property type="match status" value="1"/>
</dbReference>
<keyword evidence="2" id="KW-0396">Initiation factor</keyword>
<dbReference type="GO" id="GO:0032790">
    <property type="term" value="P:ribosome disassembly"/>
    <property type="evidence" value="ECO:0007669"/>
    <property type="project" value="TreeGrafter"/>
</dbReference>
<keyword evidence="8" id="KW-1185">Reference proteome</keyword>
<dbReference type="InterPro" id="IPR019814">
    <property type="entry name" value="Translation_initiation_fac_3_N"/>
</dbReference>
<dbReference type="Proteomes" id="UP001165065">
    <property type="component" value="Unassembled WGS sequence"/>
</dbReference>
<evidence type="ECO:0000256" key="2">
    <source>
        <dbReference type="ARBA" id="ARBA00022540"/>
    </source>
</evidence>
<comment type="caution">
    <text evidence="7">The sequence shown here is derived from an EMBL/GenBank/DDBJ whole genome shotgun (WGS) entry which is preliminary data.</text>
</comment>
<dbReference type="InterPro" id="IPR019815">
    <property type="entry name" value="Translation_initiation_fac_3_C"/>
</dbReference>
<evidence type="ECO:0000256" key="3">
    <source>
        <dbReference type="ARBA" id="ARBA00022917"/>
    </source>
</evidence>
<dbReference type="Gene3D" id="3.30.110.10">
    <property type="entry name" value="Translation initiation factor 3 (IF-3), C-terminal domain"/>
    <property type="match status" value="1"/>
</dbReference>
<accession>A0A9W7GFV4</accession>